<evidence type="ECO:0000256" key="2">
    <source>
        <dbReference type="SAM" id="Phobius"/>
    </source>
</evidence>
<reference evidence="3" key="1">
    <citation type="submission" date="2013-10" db="EMBL/GenBank/DDBJ databases">
        <title>Genomic analysis of the causative agents of coccidiosis in chickens.</title>
        <authorList>
            <person name="Reid A.J."/>
            <person name="Blake D."/>
            <person name="Billington K."/>
            <person name="Browne H."/>
            <person name="Dunn M."/>
            <person name="Hung S."/>
            <person name="Kawahara F."/>
            <person name="Miranda-Saavedra D."/>
            <person name="Mourier T."/>
            <person name="Nagra H."/>
            <person name="Otto T.D."/>
            <person name="Rawlings N."/>
            <person name="Sanchez A."/>
            <person name="Sanders M."/>
            <person name="Subramaniam C."/>
            <person name="Tay Y."/>
            <person name="Dear P."/>
            <person name="Doerig C."/>
            <person name="Gruber A."/>
            <person name="Parkinson J."/>
            <person name="Shirley M."/>
            <person name="Wan K.L."/>
            <person name="Berriman M."/>
            <person name="Tomley F."/>
            <person name="Pain A."/>
        </authorList>
    </citation>
    <scope>NUCLEOTIDE SEQUENCE [LARGE SCALE GENOMIC DNA]</scope>
    <source>
        <strain evidence="3">Houghton</strain>
    </source>
</reference>
<feature type="compositionally biased region" description="Low complexity" evidence="1">
    <location>
        <begin position="1"/>
        <end position="27"/>
    </location>
</feature>
<dbReference type="VEuPathDB" id="ToxoDB:ETH_00011445"/>
<name>U6L940_EIMTE</name>
<organism evidence="3 4">
    <name type="scientific">Eimeria tenella</name>
    <name type="common">Coccidian parasite</name>
    <dbReference type="NCBI Taxonomy" id="5802"/>
    <lineage>
        <taxon>Eukaryota</taxon>
        <taxon>Sar</taxon>
        <taxon>Alveolata</taxon>
        <taxon>Apicomplexa</taxon>
        <taxon>Conoidasida</taxon>
        <taxon>Coccidia</taxon>
        <taxon>Eucoccidiorida</taxon>
        <taxon>Eimeriorina</taxon>
        <taxon>Eimeriidae</taxon>
        <taxon>Eimeria</taxon>
    </lineage>
</organism>
<dbReference type="GeneID" id="25251478"/>
<dbReference type="AlphaFoldDB" id="U6L940"/>
<dbReference type="Proteomes" id="UP000030747">
    <property type="component" value="Unassembled WGS sequence"/>
</dbReference>
<keyword evidence="2" id="KW-0812">Transmembrane</keyword>
<evidence type="ECO:0000256" key="1">
    <source>
        <dbReference type="SAM" id="MobiDB-lite"/>
    </source>
</evidence>
<dbReference type="VEuPathDB" id="ToxoDB:ETH2_0838600"/>
<feature type="compositionally biased region" description="Low complexity" evidence="1">
    <location>
        <begin position="236"/>
        <end position="258"/>
    </location>
</feature>
<feature type="region of interest" description="Disordered" evidence="1">
    <location>
        <begin position="228"/>
        <end position="258"/>
    </location>
</feature>
<keyword evidence="2" id="KW-1133">Transmembrane helix</keyword>
<accession>U6L940</accession>
<keyword evidence="4" id="KW-1185">Reference proteome</keyword>
<feature type="transmembrane region" description="Helical" evidence="2">
    <location>
        <begin position="65"/>
        <end position="85"/>
    </location>
</feature>
<keyword evidence="2" id="KW-0472">Membrane</keyword>
<dbReference type="EMBL" id="HG677976">
    <property type="protein sequence ID" value="CDJ45069.1"/>
    <property type="molecule type" value="Genomic_DNA"/>
</dbReference>
<evidence type="ECO:0000313" key="4">
    <source>
        <dbReference type="Proteomes" id="UP000030747"/>
    </source>
</evidence>
<feature type="region of interest" description="Disordered" evidence="1">
    <location>
        <begin position="1"/>
        <end position="57"/>
    </location>
</feature>
<reference evidence="3" key="2">
    <citation type="submission" date="2013-10" db="EMBL/GenBank/DDBJ databases">
        <authorList>
            <person name="Aslett M."/>
        </authorList>
    </citation>
    <scope>NUCLEOTIDE SEQUENCE [LARGE SCALE GENOMIC DNA]</scope>
    <source>
        <strain evidence="3">Houghton</strain>
    </source>
</reference>
<evidence type="ECO:0000313" key="3">
    <source>
        <dbReference type="EMBL" id="CDJ45069.1"/>
    </source>
</evidence>
<feature type="region of interest" description="Disordered" evidence="1">
    <location>
        <begin position="93"/>
        <end position="132"/>
    </location>
</feature>
<feature type="region of interest" description="Disordered" evidence="1">
    <location>
        <begin position="176"/>
        <end position="195"/>
    </location>
</feature>
<sequence length="258" mass="26680">MAASAQGSSSAAAAEPAAAQPLAAAGAPTESAVETPPDAFPFPRNKDSAQFAAAKSPRSARRRRGALALLAVQLAALAAVALVLACASRLRSSSQRLPGGPRRLSESSEDEGGPEGGPPCEPGPSHFGVSRLLGTSSVSVASEESSGDADYVRPVGSAYGPVTSLYHIVELHSESEEEPLDLSMAHQQEQQQRQQQQLLLLQALTQGPEDAGSRPLWLPEGFPFVEGPWGPMGQLRGPSSSSSSSRGAPPASRRGPSW</sequence>
<proteinExistence type="predicted"/>
<protein>
    <submittedName>
        <fullName evidence="3">Uncharacterized protein</fullName>
    </submittedName>
</protein>
<gene>
    <name evidence="3" type="ORF">ETH_00011445</name>
</gene>
<dbReference type="RefSeq" id="XP_013235816.1">
    <property type="nucleotide sequence ID" value="XM_013380362.1"/>
</dbReference>